<sequence>MADLLGGGFGIVIILFLFVLALLWFLLPFAIFGTKDKLAAIIAESRKTNAELARIASELAATRAELASQRSQRPTASDA</sequence>
<proteinExistence type="predicted"/>
<evidence type="ECO:0000256" key="1">
    <source>
        <dbReference type="SAM" id="Phobius"/>
    </source>
</evidence>
<protein>
    <submittedName>
        <fullName evidence="2">Uncharacterized protein</fullName>
    </submittedName>
</protein>
<dbReference type="AlphaFoldDB" id="A0A975ASG8"/>
<accession>A0A975ASG8</accession>
<dbReference type="Proteomes" id="UP000639274">
    <property type="component" value="Chromosome"/>
</dbReference>
<keyword evidence="1" id="KW-0812">Transmembrane</keyword>
<organism evidence="2 3">
    <name type="scientific">Agrilutibacter solisilvae</name>
    <dbReference type="NCBI Taxonomy" id="2763317"/>
    <lineage>
        <taxon>Bacteria</taxon>
        <taxon>Pseudomonadati</taxon>
        <taxon>Pseudomonadota</taxon>
        <taxon>Gammaproteobacteria</taxon>
        <taxon>Lysobacterales</taxon>
        <taxon>Lysobacteraceae</taxon>
        <taxon>Agrilutibacter</taxon>
    </lineage>
</organism>
<name>A0A975ASG8_9GAMM</name>
<dbReference type="RefSeq" id="WP_200615834.1">
    <property type="nucleotide sequence ID" value="NZ_CP071518.1"/>
</dbReference>
<evidence type="ECO:0000313" key="3">
    <source>
        <dbReference type="Proteomes" id="UP000639274"/>
    </source>
</evidence>
<reference evidence="2 3" key="1">
    <citation type="submission" date="2021-03" db="EMBL/GenBank/DDBJ databases">
        <title>Lysobacter sp. nov. isolated from soil of gangwondo yeongwol, south Korea.</title>
        <authorList>
            <person name="Kim K.R."/>
            <person name="Kim K.H."/>
            <person name="Jeon C.O."/>
        </authorList>
    </citation>
    <scope>NUCLEOTIDE SEQUENCE [LARGE SCALE GENOMIC DNA]</scope>
    <source>
        <strain evidence="2 3">R19</strain>
    </source>
</reference>
<dbReference type="KEGG" id="lsf:I8J32_014665"/>
<keyword evidence="3" id="KW-1185">Reference proteome</keyword>
<keyword evidence="1" id="KW-0472">Membrane</keyword>
<keyword evidence="1" id="KW-1133">Transmembrane helix</keyword>
<dbReference type="EMBL" id="CP071518">
    <property type="protein sequence ID" value="QSX77950.1"/>
    <property type="molecule type" value="Genomic_DNA"/>
</dbReference>
<feature type="transmembrane region" description="Helical" evidence="1">
    <location>
        <begin position="6"/>
        <end position="27"/>
    </location>
</feature>
<evidence type="ECO:0000313" key="2">
    <source>
        <dbReference type="EMBL" id="QSX77950.1"/>
    </source>
</evidence>
<gene>
    <name evidence="2" type="ORF">I8J32_014665</name>
</gene>